<evidence type="ECO:0000256" key="11">
    <source>
        <dbReference type="ARBA" id="ARBA00023012"/>
    </source>
</evidence>
<dbReference type="SMART" id="SM00388">
    <property type="entry name" value="HisKA"/>
    <property type="match status" value="1"/>
</dbReference>
<accession>E8V6Y2</accession>
<evidence type="ECO:0000256" key="13">
    <source>
        <dbReference type="SAM" id="Phobius"/>
    </source>
</evidence>
<feature type="transmembrane region" description="Helical" evidence="13">
    <location>
        <begin position="7"/>
        <end position="26"/>
    </location>
</feature>
<dbReference type="SUPFAM" id="SSF55874">
    <property type="entry name" value="ATPase domain of HSP90 chaperone/DNA topoisomerase II/histidine kinase"/>
    <property type="match status" value="1"/>
</dbReference>
<keyword evidence="10 13" id="KW-1133">Transmembrane helix</keyword>
<dbReference type="Gene3D" id="3.30.565.10">
    <property type="entry name" value="Histidine kinase-like ATPase, C-terminal domain"/>
    <property type="match status" value="1"/>
</dbReference>
<dbReference type="InterPro" id="IPR004358">
    <property type="entry name" value="Sig_transdc_His_kin-like_C"/>
</dbReference>
<evidence type="ECO:0000256" key="10">
    <source>
        <dbReference type="ARBA" id="ARBA00022989"/>
    </source>
</evidence>
<name>E8V6Y2_TERSS</name>
<keyword evidence="8 15" id="KW-0418">Kinase</keyword>
<keyword evidence="11" id="KW-0902">Two-component regulatory system</keyword>
<dbReference type="PROSITE" id="PS50109">
    <property type="entry name" value="HIS_KIN"/>
    <property type="match status" value="1"/>
</dbReference>
<dbReference type="HOGENOM" id="CLU_000445_89_5_0"/>
<feature type="transmembrane region" description="Helical" evidence="13">
    <location>
        <begin position="56"/>
        <end position="73"/>
    </location>
</feature>
<dbReference type="eggNOG" id="COG2205">
    <property type="taxonomic scope" value="Bacteria"/>
</dbReference>
<dbReference type="InterPro" id="IPR036097">
    <property type="entry name" value="HisK_dim/P_sf"/>
</dbReference>
<dbReference type="PRINTS" id="PR00344">
    <property type="entry name" value="BCTRLSENSOR"/>
</dbReference>
<dbReference type="InterPro" id="IPR025201">
    <property type="entry name" value="KdpD_TM"/>
</dbReference>
<evidence type="ECO:0000259" key="14">
    <source>
        <dbReference type="PROSITE" id="PS50109"/>
    </source>
</evidence>
<keyword evidence="12 13" id="KW-0472">Membrane</keyword>
<evidence type="ECO:0000256" key="2">
    <source>
        <dbReference type="ARBA" id="ARBA00004141"/>
    </source>
</evidence>
<dbReference type="RefSeq" id="WP_013570736.1">
    <property type="nucleotide sequence ID" value="NC_014963.1"/>
</dbReference>
<dbReference type="AlphaFoldDB" id="E8V6Y2"/>
<dbReference type="SMART" id="SM00387">
    <property type="entry name" value="HATPase_c"/>
    <property type="match status" value="1"/>
</dbReference>
<reference evidence="15 16" key="1">
    <citation type="journal article" date="2012" name="Stand. Genomic Sci.">
        <title>Complete genome sequence of Terriglobus saanensis type strain SP1PR4(T), an Acidobacteria from tundra soil.</title>
        <authorList>
            <person name="Rawat S.R."/>
            <person name="Mannisto M.K."/>
            <person name="Starovoytov V."/>
            <person name="Goodwin L."/>
            <person name="Nolan M."/>
            <person name="Hauser L."/>
            <person name="Land M."/>
            <person name="Davenport K.W."/>
            <person name="Woyke T."/>
            <person name="Haggblom M.M."/>
        </authorList>
    </citation>
    <scope>NUCLEOTIDE SEQUENCE</scope>
    <source>
        <strain evidence="16">ATCC BAA-1853 / DSM 23119 / SP1PR4</strain>
    </source>
</reference>
<dbReference type="STRING" id="401053.AciPR4_4263"/>
<feature type="transmembrane region" description="Helical" evidence="13">
    <location>
        <begin position="32"/>
        <end position="49"/>
    </location>
</feature>
<dbReference type="KEGG" id="tsa:AciPR4_4263"/>
<evidence type="ECO:0000256" key="9">
    <source>
        <dbReference type="ARBA" id="ARBA00022840"/>
    </source>
</evidence>
<dbReference type="OrthoDB" id="9813151at2"/>
<feature type="domain" description="Histidine kinase" evidence="14">
    <location>
        <begin position="266"/>
        <end position="480"/>
    </location>
</feature>
<organism evidence="15 16">
    <name type="scientific">Terriglobus saanensis (strain ATCC BAA-1853 / DSM 23119 / SP1PR4)</name>
    <dbReference type="NCBI Taxonomy" id="401053"/>
    <lineage>
        <taxon>Bacteria</taxon>
        <taxon>Pseudomonadati</taxon>
        <taxon>Acidobacteriota</taxon>
        <taxon>Terriglobia</taxon>
        <taxon>Terriglobales</taxon>
        <taxon>Acidobacteriaceae</taxon>
        <taxon>Terriglobus</taxon>
    </lineage>
</organism>
<dbReference type="InterPro" id="IPR052023">
    <property type="entry name" value="Histidine_kinase_KdpD"/>
</dbReference>
<evidence type="ECO:0000256" key="6">
    <source>
        <dbReference type="ARBA" id="ARBA00022692"/>
    </source>
</evidence>
<sequence length="481" mass="51877">MNSQRAVAITRWTITSLALAGIVLVYSRWLHVNPTTVALTLVLLILVLAAKFSLRYAVGASIVAAGCFNFFFLPPVDTFTISDPQNWLALLTFLATGVIGSRLSQRARDEAEDARARQREIEILFTLSRELLQAENVAALVNTLPSVIAGVSSAESVALFLLQGDRLYQSGQRATSTIDAVHLRQIALTLNGPETVPGDEIRIPLRSGVRPRGLLMLRGVTLSEGSFQAMGGLVSIALDRVEALENVAKSEAAKESERLRTLLLDSITHELRTPLTSIKGAATTLLSNDNISEADRLELLTIVDEESDRLNRLVSQAVEMAQLEANEVHMTFAPMSMEEAIGRAREACAHVEQMHPLQVSLPPLPPVMADIEVVIKVLCNLLENAAKYSAEGSPIFVSAVHEGDEVLTSVADRGIGIPSDEQPLIFDRLYRARSQGGTIPGTGMGLAISRAIVEAHGGKITVTSQPGHGSVFTFSLPVVEI</sequence>
<dbReference type="InterPro" id="IPR003594">
    <property type="entry name" value="HATPase_dom"/>
</dbReference>
<evidence type="ECO:0000256" key="3">
    <source>
        <dbReference type="ARBA" id="ARBA00012438"/>
    </source>
</evidence>
<evidence type="ECO:0000256" key="1">
    <source>
        <dbReference type="ARBA" id="ARBA00000085"/>
    </source>
</evidence>
<comment type="subcellular location">
    <subcellularLocation>
        <location evidence="2">Membrane</location>
        <topology evidence="2">Multi-pass membrane protein</topology>
    </subcellularLocation>
</comment>
<keyword evidence="5" id="KW-0808">Transferase</keyword>
<evidence type="ECO:0000256" key="7">
    <source>
        <dbReference type="ARBA" id="ARBA00022741"/>
    </source>
</evidence>
<evidence type="ECO:0000313" key="15">
    <source>
        <dbReference type="EMBL" id="ADV85006.1"/>
    </source>
</evidence>
<evidence type="ECO:0000313" key="16">
    <source>
        <dbReference type="Proteomes" id="UP000006844"/>
    </source>
</evidence>
<gene>
    <name evidence="15" type="ordered locus">AciPR4_4263</name>
</gene>
<keyword evidence="4" id="KW-0597">Phosphoprotein</keyword>
<dbReference type="FunFam" id="3.30.565.10:FF:000006">
    <property type="entry name" value="Sensor histidine kinase WalK"/>
    <property type="match status" value="1"/>
</dbReference>
<keyword evidence="9" id="KW-0067">ATP-binding</keyword>
<dbReference type="Gene3D" id="1.20.120.620">
    <property type="entry name" value="Backbone structure of the membrane domain of e. Coli histidine kinase receptor kdpd"/>
    <property type="match status" value="1"/>
</dbReference>
<keyword evidence="16" id="KW-1185">Reference proteome</keyword>
<proteinExistence type="predicted"/>
<dbReference type="Proteomes" id="UP000006844">
    <property type="component" value="Chromosome"/>
</dbReference>
<dbReference type="EC" id="2.7.13.3" evidence="3"/>
<evidence type="ECO:0000256" key="4">
    <source>
        <dbReference type="ARBA" id="ARBA00022553"/>
    </source>
</evidence>
<evidence type="ECO:0000256" key="5">
    <source>
        <dbReference type="ARBA" id="ARBA00022679"/>
    </source>
</evidence>
<dbReference type="Gene3D" id="1.10.287.130">
    <property type="match status" value="1"/>
</dbReference>
<dbReference type="PANTHER" id="PTHR45569:SF1">
    <property type="entry name" value="SENSOR PROTEIN KDPD"/>
    <property type="match status" value="1"/>
</dbReference>
<keyword evidence="6 13" id="KW-0812">Transmembrane</keyword>
<dbReference type="Pfam" id="PF00512">
    <property type="entry name" value="HisKA"/>
    <property type="match status" value="1"/>
</dbReference>
<dbReference type="CDD" id="cd00082">
    <property type="entry name" value="HisKA"/>
    <property type="match status" value="1"/>
</dbReference>
<protein>
    <recommendedName>
        <fullName evidence="3">histidine kinase</fullName>
        <ecNumber evidence="3">2.7.13.3</ecNumber>
    </recommendedName>
</protein>
<comment type="catalytic activity">
    <reaction evidence="1">
        <text>ATP + protein L-histidine = ADP + protein N-phospho-L-histidine.</text>
        <dbReference type="EC" id="2.7.13.3"/>
    </reaction>
</comment>
<dbReference type="EMBL" id="CP002467">
    <property type="protein sequence ID" value="ADV85006.1"/>
    <property type="molecule type" value="Genomic_DNA"/>
</dbReference>
<dbReference type="Pfam" id="PF02518">
    <property type="entry name" value="HATPase_c"/>
    <property type="match status" value="1"/>
</dbReference>
<keyword evidence="7" id="KW-0547">Nucleotide-binding</keyword>
<dbReference type="PANTHER" id="PTHR45569">
    <property type="entry name" value="SENSOR PROTEIN KDPD"/>
    <property type="match status" value="1"/>
</dbReference>
<dbReference type="InterPro" id="IPR038318">
    <property type="entry name" value="KdpD_sf"/>
</dbReference>
<dbReference type="GO" id="GO:0000155">
    <property type="term" value="F:phosphorelay sensor kinase activity"/>
    <property type="evidence" value="ECO:0007669"/>
    <property type="project" value="InterPro"/>
</dbReference>
<dbReference type="InterPro" id="IPR005467">
    <property type="entry name" value="His_kinase_dom"/>
</dbReference>
<dbReference type="GO" id="GO:0005524">
    <property type="term" value="F:ATP binding"/>
    <property type="evidence" value="ECO:0007669"/>
    <property type="project" value="UniProtKB-KW"/>
</dbReference>
<dbReference type="GO" id="GO:0005886">
    <property type="term" value="C:plasma membrane"/>
    <property type="evidence" value="ECO:0007669"/>
    <property type="project" value="TreeGrafter"/>
</dbReference>
<dbReference type="InterPro" id="IPR036890">
    <property type="entry name" value="HATPase_C_sf"/>
</dbReference>
<dbReference type="InterPro" id="IPR003661">
    <property type="entry name" value="HisK_dim/P_dom"/>
</dbReference>
<evidence type="ECO:0000256" key="8">
    <source>
        <dbReference type="ARBA" id="ARBA00022777"/>
    </source>
</evidence>
<dbReference type="SUPFAM" id="SSF47384">
    <property type="entry name" value="Homodimeric domain of signal transducing histidine kinase"/>
    <property type="match status" value="1"/>
</dbReference>
<evidence type="ECO:0000256" key="12">
    <source>
        <dbReference type="ARBA" id="ARBA00023136"/>
    </source>
</evidence>
<dbReference type="Pfam" id="PF13493">
    <property type="entry name" value="DUF4118"/>
    <property type="match status" value="1"/>
</dbReference>